<gene>
    <name evidence="4" type="ORF">J1C48_04360</name>
</gene>
<evidence type="ECO:0000256" key="2">
    <source>
        <dbReference type="RuleBase" id="RU362080"/>
    </source>
</evidence>
<dbReference type="InterPro" id="IPR006442">
    <property type="entry name" value="Antitoxin_Phd/YefM"/>
</dbReference>
<sequence length="89" mass="10185">MDHNQRRISVREFSTHTSAAKKTADDTPVVVTEAGRPTHVLMRYDDYERLQERKPSAPPMFADLPPEANFDFDPPRDKSLPDVAAFDRD</sequence>
<accession>A0A939FUQ6</accession>
<dbReference type="SUPFAM" id="SSF143120">
    <property type="entry name" value="YefM-like"/>
    <property type="match status" value="1"/>
</dbReference>
<dbReference type="Proteomes" id="UP000664122">
    <property type="component" value="Unassembled WGS sequence"/>
</dbReference>
<comment type="similarity">
    <text evidence="1 2">Belongs to the phD/YefM antitoxin family.</text>
</comment>
<dbReference type="Pfam" id="PF02604">
    <property type="entry name" value="PhdYeFM_antitox"/>
    <property type="match status" value="1"/>
</dbReference>
<dbReference type="NCBIfam" id="TIGR01552">
    <property type="entry name" value="phd_fam"/>
    <property type="match status" value="1"/>
</dbReference>
<evidence type="ECO:0000256" key="3">
    <source>
        <dbReference type="SAM" id="MobiDB-lite"/>
    </source>
</evidence>
<comment type="caution">
    <text evidence="4">The sequence shown here is derived from an EMBL/GenBank/DDBJ whole genome shotgun (WGS) entry which is preliminary data.</text>
</comment>
<evidence type="ECO:0000256" key="1">
    <source>
        <dbReference type="ARBA" id="ARBA00009981"/>
    </source>
</evidence>
<dbReference type="Gene3D" id="3.40.1620.10">
    <property type="entry name" value="YefM-like domain"/>
    <property type="match status" value="1"/>
</dbReference>
<protein>
    <recommendedName>
        <fullName evidence="2">Antitoxin</fullName>
    </recommendedName>
</protein>
<dbReference type="InterPro" id="IPR036165">
    <property type="entry name" value="YefM-like_sf"/>
</dbReference>
<dbReference type="AlphaFoldDB" id="A0A939FUQ6"/>
<feature type="compositionally biased region" description="Basic and acidic residues" evidence="3">
    <location>
        <begin position="73"/>
        <end position="89"/>
    </location>
</feature>
<name>A0A939FUQ6_9HYPH</name>
<evidence type="ECO:0000313" key="5">
    <source>
        <dbReference type="Proteomes" id="UP000664122"/>
    </source>
</evidence>
<reference evidence="4" key="1">
    <citation type="submission" date="2021-03" db="EMBL/GenBank/DDBJ databases">
        <title>Whole genome sequence of Jiella sp. CQZ9-1.</title>
        <authorList>
            <person name="Tuo L."/>
        </authorList>
    </citation>
    <scope>NUCLEOTIDE SEQUENCE</scope>
    <source>
        <strain evidence="4">CQZ9-1</strain>
    </source>
</reference>
<dbReference type="RefSeq" id="WP_207256486.1">
    <property type="nucleotide sequence ID" value="NZ_JAFMPP010000002.1"/>
</dbReference>
<keyword evidence="5" id="KW-1185">Reference proteome</keyword>
<organism evidence="4 5">
    <name type="scientific">Jiella flava</name>
    <dbReference type="NCBI Taxonomy" id="2816857"/>
    <lineage>
        <taxon>Bacteria</taxon>
        <taxon>Pseudomonadati</taxon>
        <taxon>Pseudomonadota</taxon>
        <taxon>Alphaproteobacteria</taxon>
        <taxon>Hyphomicrobiales</taxon>
        <taxon>Aurantimonadaceae</taxon>
        <taxon>Jiella</taxon>
    </lineage>
</organism>
<comment type="function">
    <text evidence="2">Antitoxin component of a type II toxin-antitoxin (TA) system.</text>
</comment>
<feature type="region of interest" description="Disordered" evidence="3">
    <location>
        <begin position="56"/>
        <end position="89"/>
    </location>
</feature>
<proteinExistence type="inferred from homology"/>
<dbReference type="EMBL" id="JAFMPP010000002">
    <property type="protein sequence ID" value="MBO0661800.1"/>
    <property type="molecule type" value="Genomic_DNA"/>
</dbReference>
<evidence type="ECO:0000313" key="4">
    <source>
        <dbReference type="EMBL" id="MBO0661800.1"/>
    </source>
</evidence>